<organism evidence="4">
    <name type="scientific">Medioppia subpectinata</name>
    <dbReference type="NCBI Taxonomy" id="1979941"/>
    <lineage>
        <taxon>Eukaryota</taxon>
        <taxon>Metazoa</taxon>
        <taxon>Ecdysozoa</taxon>
        <taxon>Arthropoda</taxon>
        <taxon>Chelicerata</taxon>
        <taxon>Arachnida</taxon>
        <taxon>Acari</taxon>
        <taxon>Acariformes</taxon>
        <taxon>Sarcoptiformes</taxon>
        <taxon>Oribatida</taxon>
        <taxon>Brachypylina</taxon>
        <taxon>Oppioidea</taxon>
        <taxon>Oppiidae</taxon>
        <taxon>Medioppia</taxon>
    </lineage>
</organism>
<feature type="compositionally biased region" description="Low complexity" evidence="3">
    <location>
        <begin position="701"/>
        <end position="716"/>
    </location>
</feature>
<evidence type="ECO:0000256" key="1">
    <source>
        <dbReference type="ARBA" id="ARBA00023054"/>
    </source>
</evidence>
<dbReference type="InterPro" id="IPR051500">
    <property type="entry name" value="cTAGE_MIA/OTOR"/>
</dbReference>
<keyword evidence="1 2" id="KW-0175">Coiled coil</keyword>
<feature type="coiled-coil region" evidence="2">
    <location>
        <begin position="218"/>
        <end position="350"/>
    </location>
</feature>
<dbReference type="GO" id="GO:0009306">
    <property type="term" value="P:protein secretion"/>
    <property type="evidence" value="ECO:0007669"/>
    <property type="project" value="TreeGrafter"/>
</dbReference>
<feature type="region of interest" description="Disordered" evidence="3">
    <location>
        <begin position="1"/>
        <end position="21"/>
    </location>
</feature>
<dbReference type="EMBL" id="OC863267">
    <property type="protein sequence ID" value="CAD7630889.1"/>
    <property type="molecule type" value="Genomic_DNA"/>
</dbReference>
<evidence type="ECO:0000313" key="4">
    <source>
        <dbReference type="EMBL" id="CAD7630889.1"/>
    </source>
</evidence>
<protein>
    <submittedName>
        <fullName evidence="4">Uncharacterized protein</fullName>
    </submittedName>
</protein>
<dbReference type="PANTHER" id="PTHR23158">
    <property type="entry name" value="MELANOMA INHIBITORY ACTIVITY-RELATED"/>
    <property type="match status" value="1"/>
</dbReference>
<dbReference type="GO" id="GO:0035459">
    <property type="term" value="P:vesicle cargo loading"/>
    <property type="evidence" value="ECO:0007669"/>
    <property type="project" value="TreeGrafter"/>
</dbReference>
<dbReference type="EMBL" id="CAJPIZ010008692">
    <property type="protein sequence ID" value="CAG2111319.1"/>
    <property type="molecule type" value="Genomic_DNA"/>
</dbReference>
<dbReference type="PANTHER" id="PTHR23158:SF33">
    <property type="entry name" value="TRANSPORT AND GOLGI ORGANIZATION PROTEIN 1"/>
    <property type="match status" value="1"/>
</dbReference>
<feature type="compositionally biased region" description="Low complexity" evidence="3">
    <location>
        <begin position="901"/>
        <end position="916"/>
    </location>
</feature>
<dbReference type="GO" id="GO:0070971">
    <property type="term" value="C:endoplasmic reticulum exit site"/>
    <property type="evidence" value="ECO:0007669"/>
    <property type="project" value="TreeGrafter"/>
</dbReference>
<proteinExistence type="predicted"/>
<feature type="compositionally biased region" description="Polar residues" evidence="3">
    <location>
        <begin position="717"/>
        <end position="814"/>
    </location>
</feature>
<feature type="region of interest" description="Disordered" evidence="3">
    <location>
        <begin position="355"/>
        <end position="386"/>
    </location>
</feature>
<evidence type="ECO:0000313" key="5">
    <source>
        <dbReference type="Proteomes" id="UP000759131"/>
    </source>
</evidence>
<feature type="compositionally biased region" description="Acidic residues" evidence="3">
    <location>
        <begin position="364"/>
        <end position="384"/>
    </location>
</feature>
<feature type="non-terminal residue" evidence="4">
    <location>
        <position position="1"/>
    </location>
</feature>
<feature type="region of interest" description="Disordered" evidence="3">
    <location>
        <begin position="701"/>
        <end position="842"/>
    </location>
</feature>
<sequence>NLEVDDKTLIPDVNDNTETPEVNDNIAAPEATDQVLNSYENTEPTESAKWWDAEGLAISGLFSDLIPDEIEIVLHKYALSPQVIVFTFIISFCWCLAKILISCFSSSNKETELREMCNKSQRQAYYFEAEKEKLQSEVHRETENARIAVEKLQILEQKVHPLEKACQKYKSEREQLQQRVIGLESDLESAAEAGLEANRLLNDFLTSQKENVSLNSSVDALQQQITRQTDIVSKYESKAKQKETENKELKEKTDKMSAELERLKNVLKETSLNLETFQKNNDELKASKSELSLSFTELEERYSSLQLKADDYIERNDELLNDFQKLSHELEELKEEKNHKDLEIESFKEILSKLRRHPNKDSETNDEDNDNEEDGEERGEDGDQMDSAMHDKALSDLYDIVEMDLKLKNVTIDKNELSLKLEEVSKRCEELNHKLESLEEENRSIKTESEGAVKDRLKAQMELEVLTKYYKEKEVELGKEIGVQHIQRQQKEEDEKEVELGKEIGVQHIQRQQKEEDVNSMSSQLSALEEENVSLRDQLQSMKKEVSDTENKLKTQINQLEKQVHENWIIARTAQRSLDESKAEASVLRQTLTMSVKSPIDGYAGDASFMDDSASSVSSMHDHFGALPPPPPPPPMPPIPPPALFNQMMAGMQMPYNEEMSDPTALWNQHQMMPPIPPPFLQMTSQFAPIRPDNAMANDLNNSYNSMLNNQNYNSMANDPNSSYNSLSNDPNMSYNSTSNDPNSSYTSMANNQSAPYTSLPHNSQPVNNYVTQVSQQWETHSNRDTYSPSSHRSTTGSPHQSFPMYSQPNNHYSNPLLASAANSMSSPMHNNSISNHMQSSQVNNSLVNTSPSVVQSSQSVNMFSEPIPSHWAQPNGNIPNLNNNYSHHEYNESQTVNAAPTTTPATTAHTTDPNNSFYTSVV</sequence>
<dbReference type="GO" id="GO:0005789">
    <property type="term" value="C:endoplasmic reticulum membrane"/>
    <property type="evidence" value="ECO:0007669"/>
    <property type="project" value="TreeGrafter"/>
</dbReference>
<dbReference type="GO" id="GO:0006888">
    <property type="term" value="P:endoplasmic reticulum to Golgi vesicle-mediated transport"/>
    <property type="evidence" value="ECO:0007669"/>
    <property type="project" value="TreeGrafter"/>
</dbReference>
<keyword evidence="5" id="KW-1185">Reference proteome</keyword>
<reference evidence="4" key="1">
    <citation type="submission" date="2020-11" db="EMBL/GenBank/DDBJ databases">
        <authorList>
            <person name="Tran Van P."/>
        </authorList>
    </citation>
    <scope>NUCLEOTIDE SEQUENCE</scope>
</reference>
<name>A0A7R9KWU5_9ACAR</name>
<evidence type="ECO:0000256" key="2">
    <source>
        <dbReference type="SAM" id="Coils"/>
    </source>
</evidence>
<feature type="region of interest" description="Disordered" evidence="3">
    <location>
        <begin position="901"/>
        <end position="923"/>
    </location>
</feature>
<gene>
    <name evidence="4" type="ORF">OSB1V03_LOCUS11300</name>
</gene>
<evidence type="ECO:0000256" key="3">
    <source>
        <dbReference type="SAM" id="MobiDB-lite"/>
    </source>
</evidence>
<dbReference type="OrthoDB" id="6022771at2759"/>
<accession>A0A7R9KWU5</accession>
<feature type="coiled-coil region" evidence="2">
    <location>
        <begin position="511"/>
        <end position="563"/>
    </location>
</feature>
<feature type="coiled-coil region" evidence="2">
    <location>
        <begin position="407"/>
        <end position="455"/>
    </location>
</feature>
<dbReference type="Proteomes" id="UP000759131">
    <property type="component" value="Unassembled WGS sequence"/>
</dbReference>
<feature type="compositionally biased region" description="Polar residues" evidence="3">
    <location>
        <begin position="821"/>
        <end position="842"/>
    </location>
</feature>
<dbReference type="AlphaFoldDB" id="A0A7R9KWU5"/>
<feature type="coiled-coil region" evidence="2">
    <location>
        <begin position="131"/>
        <end position="193"/>
    </location>
</feature>